<gene>
    <name evidence="2" type="ORF">BDQ12DRAFT_79136</name>
</gene>
<evidence type="ECO:0000313" key="3">
    <source>
        <dbReference type="Proteomes" id="UP000308652"/>
    </source>
</evidence>
<dbReference type="Proteomes" id="UP000308652">
    <property type="component" value="Unassembled WGS sequence"/>
</dbReference>
<dbReference type="EMBL" id="ML213701">
    <property type="protein sequence ID" value="TFK31853.1"/>
    <property type="molecule type" value="Genomic_DNA"/>
</dbReference>
<protein>
    <submittedName>
        <fullName evidence="2">Uncharacterized protein</fullName>
    </submittedName>
</protein>
<keyword evidence="3" id="KW-1185">Reference proteome</keyword>
<feature type="non-terminal residue" evidence="2">
    <location>
        <position position="229"/>
    </location>
</feature>
<accession>A0A5C3LI37</accession>
<evidence type="ECO:0000256" key="1">
    <source>
        <dbReference type="SAM" id="Coils"/>
    </source>
</evidence>
<feature type="coiled-coil region" evidence="1">
    <location>
        <begin position="51"/>
        <end position="78"/>
    </location>
</feature>
<evidence type="ECO:0000313" key="2">
    <source>
        <dbReference type="EMBL" id="TFK31853.1"/>
    </source>
</evidence>
<proteinExistence type="predicted"/>
<organism evidence="2 3">
    <name type="scientific">Crucibulum laeve</name>
    <dbReference type="NCBI Taxonomy" id="68775"/>
    <lineage>
        <taxon>Eukaryota</taxon>
        <taxon>Fungi</taxon>
        <taxon>Dikarya</taxon>
        <taxon>Basidiomycota</taxon>
        <taxon>Agaricomycotina</taxon>
        <taxon>Agaricomycetes</taxon>
        <taxon>Agaricomycetidae</taxon>
        <taxon>Agaricales</taxon>
        <taxon>Agaricineae</taxon>
        <taxon>Nidulariaceae</taxon>
        <taxon>Crucibulum</taxon>
    </lineage>
</organism>
<sequence length="229" mass="26410">MGDIIDLLNINRNSGLSIPAIVAPLLTSNDAPSCEQSISIKSMKSSDELDLVTIESEIRKLEDRLVNMKAQYAEKQKHISLCSALSSPIRLFPPEILSAIFIYCIDLREKPYRGPRRKDVPLLLCQVSSSWRRVALNTPELWCRVSFDLIPVSQKLLYWWMPRARNLPLSFQFKYYNKPDRAALYDSLVLPYASRIRHLDLDSWDKVIFSLQEMKSLHSLVLRMSVRQG</sequence>
<keyword evidence="1" id="KW-0175">Coiled coil</keyword>
<dbReference type="OrthoDB" id="2269034at2759"/>
<reference evidence="2 3" key="1">
    <citation type="journal article" date="2019" name="Nat. Ecol. Evol.">
        <title>Megaphylogeny resolves global patterns of mushroom evolution.</title>
        <authorList>
            <person name="Varga T."/>
            <person name="Krizsan K."/>
            <person name="Foldi C."/>
            <person name="Dima B."/>
            <person name="Sanchez-Garcia M."/>
            <person name="Sanchez-Ramirez S."/>
            <person name="Szollosi G.J."/>
            <person name="Szarkandi J.G."/>
            <person name="Papp V."/>
            <person name="Albert L."/>
            <person name="Andreopoulos W."/>
            <person name="Angelini C."/>
            <person name="Antonin V."/>
            <person name="Barry K.W."/>
            <person name="Bougher N.L."/>
            <person name="Buchanan P."/>
            <person name="Buyck B."/>
            <person name="Bense V."/>
            <person name="Catcheside P."/>
            <person name="Chovatia M."/>
            <person name="Cooper J."/>
            <person name="Damon W."/>
            <person name="Desjardin D."/>
            <person name="Finy P."/>
            <person name="Geml J."/>
            <person name="Haridas S."/>
            <person name="Hughes K."/>
            <person name="Justo A."/>
            <person name="Karasinski D."/>
            <person name="Kautmanova I."/>
            <person name="Kiss B."/>
            <person name="Kocsube S."/>
            <person name="Kotiranta H."/>
            <person name="LaButti K.M."/>
            <person name="Lechner B.E."/>
            <person name="Liimatainen K."/>
            <person name="Lipzen A."/>
            <person name="Lukacs Z."/>
            <person name="Mihaltcheva S."/>
            <person name="Morgado L.N."/>
            <person name="Niskanen T."/>
            <person name="Noordeloos M.E."/>
            <person name="Ohm R.A."/>
            <person name="Ortiz-Santana B."/>
            <person name="Ovrebo C."/>
            <person name="Racz N."/>
            <person name="Riley R."/>
            <person name="Savchenko A."/>
            <person name="Shiryaev A."/>
            <person name="Soop K."/>
            <person name="Spirin V."/>
            <person name="Szebenyi C."/>
            <person name="Tomsovsky M."/>
            <person name="Tulloss R.E."/>
            <person name="Uehling J."/>
            <person name="Grigoriev I.V."/>
            <person name="Vagvolgyi C."/>
            <person name="Papp T."/>
            <person name="Martin F.M."/>
            <person name="Miettinen O."/>
            <person name="Hibbett D.S."/>
            <person name="Nagy L.G."/>
        </authorList>
    </citation>
    <scope>NUCLEOTIDE SEQUENCE [LARGE SCALE GENOMIC DNA]</scope>
    <source>
        <strain evidence="2 3">CBS 166.37</strain>
    </source>
</reference>
<dbReference type="AlphaFoldDB" id="A0A5C3LI37"/>
<name>A0A5C3LI37_9AGAR</name>